<dbReference type="EMBL" id="VZZJ01000003">
    <property type="protein sequence ID" value="KAB1075151.1"/>
    <property type="molecule type" value="Genomic_DNA"/>
</dbReference>
<feature type="compositionally biased region" description="Basic and acidic residues" evidence="1">
    <location>
        <begin position="66"/>
        <end position="84"/>
    </location>
</feature>
<dbReference type="RefSeq" id="WP_150962023.1">
    <property type="nucleotide sequence ID" value="NZ_VZZJ01000003.1"/>
</dbReference>
<dbReference type="AlphaFoldDB" id="A0A6N6MW16"/>
<comment type="caution">
    <text evidence="2">The sequence shown here is derived from an EMBL/GenBank/DDBJ whole genome shotgun (WGS) entry which is preliminary data.</text>
</comment>
<reference evidence="2 3" key="1">
    <citation type="submission" date="2019-09" db="EMBL/GenBank/DDBJ databases">
        <title>YIM 132548 draft genome.</title>
        <authorList>
            <person name="Jiang L."/>
        </authorList>
    </citation>
    <scope>NUCLEOTIDE SEQUENCE [LARGE SCALE GENOMIC DNA]</scope>
    <source>
        <strain evidence="2 3">YIM 132548</strain>
    </source>
</reference>
<name>A0A6N6MW16_9HYPH</name>
<dbReference type="InterPro" id="IPR045372">
    <property type="entry name" value="YidB"/>
</dbReference>
<evidence type="ECO:0000313" key="2">
    <source>
        <dbReference type="EMBL" id="KAB1075151.1"/>
    </source>
</evidence>
<dbReference type="InterPro" id="IPR027405">
    <property type="entry name" value="YidB-like"/>
</dbReference>
<dbReference type="Pfam" id="PF20159">
    <property type="entry name" value="YidB"/>
    <property type="match status" value="1"/>
</dbReference>
<dbReference type="Gene3D" id="1.10.10.690">
    <property type="entry name" value="YidB-like"/>
    <property type="match status" value="1"/>
</dbReference>
<feature type="compositionally biased region" description="Gly residues" evidence="1">
    <location>
        <begin position="160"/>
        <end position="176"/>
    </location>
</feature>
<evidence type="ECO:0000256" key="1">
    <source>
        <dbReference type="SAM" id="MobiDB-lite"/>
    </source>
</evidence>
<evidence type="ECO:0000313" key="3">
    <source>
        <dbReference type="Proteomes" id="UP000441523"/>
    </source>
</evidence>
<dbReference type="SUPFAM" id="SSF140804">
    <property type="entry name" value="YidB-like"/>
    <property type="match status" value="1"/>
</dbReference>
<protein>
    <submittedName>
        <fullName evidence="2">DUF937 domain-containing protein</fullName>
    </submittedName>
</protein>
<feature type="compositionally biased region" description="Gly residues" evidence="1">
    <location>
        <begin position="96"/>
        <end position="108"/>
    </location>
</feature>
<organism evidence="2 3">
    <name type="scientific">Methylobacterium planeticum</name>
    <dbReference type="NCBI Taxonomy" id="2615211"/>
    <lineage>
        <taxon>Bacteria</taxon>
        <taxon>Pseudomonadati</taxon>
        <taxon>Pseudomonadota</taxon>
        <taxon>Alphaproteobacteria</taxon>
        <taxon>Hyphomicrobiales</taxon>
        <taxon>Methylobacteriaceae</taxon>
        <taxon>Methylobacterium</taxon>
    </lineage>
</organism>
<accession>A0A6N6MW16</accession>
<sequence>MGLLDSVIGGVLGQVLGGGRGGPAPSGPHGSGPQSAGLSPIVKALLMLLLAKGASGGFGDIFGRAGGHDGRGDPREAGPEDDRSGGAGPYGRDPGDIGGFGRPGGYDPEGGRRDAPLPPGDYGDLSGMLDGPGEGGGGTAAGRGPGAGPYAHLDREPDAGGFGRGHQGGGGMGGDLGGLDGLIERFQRGGLGDVMESWIGHGQNRPVQPNQLADALGPDTIDTLEHQTGLDRTALLGQLAQVLPEVISQLTPQGRVPGEQERRGW</sequence>
<feature type="compositionally biased region" description="Gly residues" evidence="1">
    <location>
        <begin position="130"/>
        <end position="147"/>
    </location>
</feature>
<gene>
    <name evidence="2" type="ORF">F6X51_04490</name>
</gene>
<feature type="region of interest" description="Disordered" evidence="1">
    <location>
        <begin position="65"/>
        <end position="176"/>
    </location>
</feature>
<keyword evidence="3" id="KW-1185">Reference proteome</keyword>
<proteinExistence type="predicted"/>
<dbReference type="Proteomes" id="UP000441523">
    <property type="component" value="Unassembled WGS sequence"/>
</dbReference>